<dbReference type="AlphaFoldDB" id="A0A511FAI5"/>
<dbReference type="EMBL" id="BJVQ01000013">
    <property type="protein sequence ID" value="GEL46280.1"/>
    <property type="molecule type" value="Genomic_DNA"/>
</dbReference>
<dbReference type="GO" id="GO:0016301">
    <property type="term" value="F:kinase activity"/>
    <property type="evidence" value="ECO:0007669"/>
    <property type="project" value="UniProtKB-KW"/>
</dbReference>
<dbReference type="Proteomes" id="UP000564629">
    <property type="component" value="Unassembled WGS sequence"/>
</dbReference>
<keyword evidence="3" id="KW-1185">Reference proteome</keyword>
<gene>
    <name evidence="1" type="ORF">CHO01_13960</name>
    <name evidence="2" type="ORF">HNR08_000186</name>
</gene>
<reference evidence="2 4" key="2">
    <citation type="submission" date="2020-08" db="EMBL/GenBank/DDBJ databases">
        <title>Sequencing the genomes of 1000 actinobacteria strains.</title>
        <authorList>
            <person name="Klenk H.-P."/>
        </authorList>
    </citation>
    <scope>NUCLEOTIDE SEQUENCE [LARGE SCALE GENOMIC DNA]</scope>
    <source>
        <strain evidence="2 4">DSM 9581</strain>
    </source>
</reference>
<dbReference type="InterPro" id="IPR052922">
    <property type="entry name" value="Cytidylate_Kinase-2"/>
</dbReference>
<dbReference type="InterPro" id="IPR027417">
    <property type="entry name" value="P-loop_NTPase"/>
</dbReference>
<protein>
    <submittedName>
        <fullName evidence="2">Adenylate kinase family enzyme</fullName>
    </submittedName>
</protein>
<dbReference type="RefSeq" id="WP_146835668.1">
    <property type="nucleotide sequence ID" value="NZ_BJVQ01000013.1"/>
</dbReference>
<name>A0A511FAI5_9CELL</name>
<evidence type="ECO:0000313" key="4">
    <source>
        <dbReference type="Proteomes" id="UP000564629"/>
    </source>
</evidence>
<dbReference type="EMBL" id="JACHDN010000001">
    <property type="protein sequence ID" value="MBB5471450.1"/>
    <property type="molecule type" value="Genomic_DNA"/>
</dbReference>
<keyword evidence="2" id="KW-0808">Transferase</keyword>
<dbReference type="PANTHER" id="PTHR37816">
    <property type="entry name" value="YALI0E33011P"/>
    <property type="match status" value="1"/>
</dbReference>
<dbReference type="PANTHER" id="PTHR37816:SF1">
    <property type="entry name" value="TOXIN"/>
    <property type="match status" value="1"/>
</dbReference>
<organism evidence="1 3">
    <name type="scientific">Cellulomonas hominis</name>
    <dbReference type="NCBI Taxonomy" id="156981"/>
    <lineage>
        <taxon>Bacteria</taxon>
        <taxon>Bacillati</taxon>
        <taxon>Actinomycetota</taxon>
        <taxon>Actinomycetes</taxon>
        <taxon>Micrococcales</taxon>
        <taxon>Cellulomonadaceae</taxon>
        <taxon>Cellulomonas</taxon>
    </lineage>
</organism>
<evidence type="ECO:0000313" key="2">
    <source>
        <dbReference type="EMBL" id="MBB5471450.1"/>
    </source>
</evidence>
<dbReference type="OrthoDB" id="3199600at2"/>
<dbReference type="Proteomes" id="UP000321723">
    <property type="component" value="Unassembled WGS sequence"/>
</dbReference>
<dbReference type="SUPFAM" id="SSF52540">
    <property type="entry name" value="P-loop containing nucleoside triphosphate hydrolases"/>
    <property type="match status" value="1"/>
</dbReference>
<accession>A0A511FAI5</accession>
<sequence>MPARPAVAPPRRVRVVGNSGAGKTTFARALACRLGVPHRELDEVFWGPGWVTKDPDVARGILRDFLDGAPDGWVVDGNWNDARQGLADDADAVLWLDYPRPVVMARVLRRTVARAVLRRPVYHGNRESLTSLLRTDPEQNIVLWAWTEHAAYRERYQRLAASGEVPVVRLPSPRAARRWLASLPPA</sequence>
<keyword evidence="2" id="KW-0418">Kinase</keyword>
<proteinExistence type="predicted"/>
<reference evidence="1 3" key="1">
    <citation type="submission" date="2019-07" db="EMBL/GenBank/DDBJ databases">
        <title>Whole genome shotgun sequence of Cellulomonas hominis NBRC 16055.</title>
        <authorList>
            <person name="Hosoyama A."/>
            <person name="Uohara A."/>
            <person name="Ohji S."/>
            <person name="Ichikawa N."/>
        </authorList>
    </citation>
    <scope>NUCLEOTIDE SEQUENCE [LARGE SCALE GENOMIC DNA]</scope>
    <source>
        <strain evidence="1 3">NBRC 16055</strain>
    </source>
</reference>
<dbReference type="Gene3D" id="3.40.50.300">
    <property type="entry name" value="P-loop containing nucleotide triphosphate hydrolases"/>
    <property type="match status" value="1"/>
</dbReference>
<evidence type="ECO:0000313" key="3">
    <source>
        <dbReference type="Proteomes" id="UP000321723"/>
    </source>
</evidence>
<comment type="caution">
    <text evidence="1">The sequence shown here is derived from an EMBL/GenBank/DDBJ whole genome shotgun (WGS) entry which is preliminary data.</text>
</comment>
<evidence type="ECO:0000313" key="1">
    <source>
        <dbReference type="EMBL" id="GEL46280.1"/>
    </source>
</evidence>